<keyword evidence="1" id="KW-0472">Membrane</keyword>
<comment type="caution">
    <text evidence="2">The sequence shown here is derived from an EMBL/GenBank/DDBJ whole genome shotgun (WGS) entry which is preliminary data.</text>
</comment>
<evidence type="ECO:0000256" key="1">
    <source>
        <dbReference type="SAM" id="Phobius"/>
    </source>
</evidence>
<feature type="transmembrane region" description="Helical" evidence="1">
    <location>
        <begin position="36"/>
        <end position="54"/>
    </location>
</feature>
<evidence type="ECO:0000313" key="3">
    <source>
        <dbReference type="Proteomes" id="UP000547973"/>
    </source>
</evidence>
<evidence type="ECO:0000313" key="2">
    <source>
        <dbReference type="EMBL" id="NYI40714.1"/>
    </source>
</evidence>
<dbReference type="RefSeq" id="WP_062074520.1">
    <property type="nucleotide sequence ID" value="NZ_BBRC01000003.1"/>
</dbReference>
<dbReference type="EMBL" id="JACBZO010000001">
    <property type="protein sequence ID" value="NYI40714.1"/>
    <property type="molecule type" value="Genomic_DNA"/>
</dbReference>
<proteinExistence type="predicted"/>
<accession>A0A7Y9Z8G4</accession>
<name>A0A7Y9Z8G4_9MICO</name>
<protein>
    <submittedName>
        <fullName evidence="2">Putative membrane protein</fullName>
    </submittedName>
</protein>
<dbReference type="Proteomes" id="UP000547973">
    <property type="component" value="Unassembled WGS sequence"/>
</dbReference>
<feature type="transmembrane region" description="Helical" evidence="1">
    <location>
        <begin position="66"/>
        <end position="84"/>
    </location>
</feature>
<gene>
    <name evidence="2" type="ORF">BKA03_000833</name>
</gene>
<keyword evidence="1" id="KW-0812">Transmembrane</keyword>
<feature type="transmembrane region" description="Helical" evidence="1">
    <location>
        <begin position="12"/>
        <end position="30"/>
    </location>
</feature>
<keyword evidence="3" id="KW-1185">Reference proteome</keyword>
<sequence>MPKNEPELTSRHVAVAVLAATVVLVSLAGFVSARVAILSLAAFALAGAAARAFAPLGRAFVVRSKLVDVVVLVVLGGVLLFLGLTTPLG</sequence>
<reference evidence="2 3" key="1">
    <citation type="submission" date="2020-07" db="EMBL/GenBank/DDBJ databases">
        <title>Sequencing the genomes of 1000 actinobacteria strains.</title>
        <authorList>
            <person name="Klenk H.-P."/>
        </authorList>
    </citation>
    <scope>NUCLEOTIDE SEQUENCE [LARGE SCALE GENOMIC DNA]</scope>
    <source>
        <strain evidence="2 3">DSM 19970</strain>
    </source>
</reference>
<organism evidence="2 3">
    <name type="scientific">Demequina lutea</name>
    <dbReference type="NCBI Taxonomy" id="431489"/>
    <lineage>
        <taxon>Bacteria</taxon>
        <taxon>Bacillati</taxon>
        <taxon>Actinomycetota</taxon>
        <taxon>Actinomycetes</taxon>
        <taxon>Micrococcales</taxon>
        <taxon>Demequinaceae</taxon>
        <taxon>Demequina</taxon>
    </lineage>
</organism>
<dbReference type="AlphaFoldDB" id="A0A7Y9Z8G4"/>
<keyword evidence="1" id="KW-1133">Transmembrane helix</keyword>